<sequence>SGRIEGLCITASFWRILHLDVLGTPEAPAASNTCLLLCNGILAAALLIRCICLAETFLIVPLSARTRV</sequence>
<feature type="non-terminal residue" evidence="1">
    <location>
        <position position="1"/>
    </location>
</feature>
<dbReference type="EMBL" id="JAMKFB020000013">
    <property type="protein sequence ID" value="KAL0177017.1"/>
    <property type="molecule type" value="Genomic_DNA"/>
</dbReference>
<dbReference type="AlphaFoldDB" id="A0ABD0PSL0"/>
<dbReference type="Proteomes" id="UP001529510">
    <property type="component" value="Unassembled WGS sequence"/>
</dbReference>
<gene>
    <name evidence="1" type="ORF">M9458_025911</name>
</gene>
<proteinExistence type="predicted"/>
<reference evidence="1 2" key="1">
    <citation type="submission" date="2024-05" db="EMBL/GenBank/DDBJ databases">
        <title>Genome sequencing and assembly of Indian major carp, Cirrhinus mrigala (Hamilton, 1822).</title>
        <authorList>
            <person name="Mohindra V."/>
            <person name="Chowdhury L.M."/>
            <person name="Lal K."/>
            <person name="Jena J.K."/>
        </authorList>
    </citation>
    <scope>NUCLEOTIDE SEQUENCE [LARGE SCALE GENOMIC DNA]</scope>
    <source>
        <strain evidence="1">CM1030</strain>
        <tissue evidence="1">Blood</tissue>
    </source>
</reference>
<keyword evidence="2" id="KW-1185">Reference proteome</keyword>
<protein>
    <submittedName>
        <fullName evidence="1">Uncharacterized protein</fullName>
    </submittedName>
</protein>
<accession>A0ABD0PSL0</accession>
<feature type="non-terminal residue" evidence="1">
    <location>
        <position position="68"/>
    </location>
</feature>
<evidence type="ECO:0000313" key="1">
    <source>
        <dbReference type="EMBL" id="KAL0177017.1"/>
    </source>
</evidence>
<name>A0ABD0PSL0_CIRMR</name>
<evidence type="ECO:0000313" key="2">
    <source>
        <dbReference type="Proteomes" id="UP001529510"/>
    </source>
</evidence>
<organism evidence="1 2">
    <name type="scientific">Cirrhinus mrigala</name>
    <name type="common">Mrigala</name>
    <dbReference type="NCBI Taxonomy" id="683832"/>
    <lineage>
        <taxon>Eukaryota</taxon>
        <taxon>Metazoa</taxon>
        <taxon>Chordata</taxon>
        <taxon>Craniata</taxon>
        <taxon>Vertebrata</taxon>
        <taxon>Euteleostomi</taxon>
        <taxon>Actinopterygii</taxon>
        <taxon>Neopterygii</taxon>
        <taxon>Teleostei</taxon>
        <taxon>Ostariophysi</taxon>
        <taxon>Cypriniformes</taxon>
        <taxon>Cyprinidae</taxon>
        <taxon>Labeoninae</taxon>
        <taxon>Labeonini</taxon>
        <taxon>Cirrhinus</taxon>
    </lineage>
</organism>
<comment type="caution">
    <text evidence="1">The sequence shown here is derived from an EMBL/GenBank/DDBJ whole genome shotgun (WGS) entry which is preliminary data.</text>
</comment>